<organism evidence="7 8">
    <name type="scientific">Candidatus Microbacterium stercoravium</name>
    <dbReference type="NCBI Taxonomy" id="2838697"/>
    <lineage>
        <taxon>Bacteria</taxon>
        <taxon>Bacillati</taxon>
        <taxon>Actinomycetota</taxon>
        <taxon>Actinomycetes</taxon>
        <taxon>Micrococcales</taxon>
        <taxon>Microbacteriaceae</taxon>
        <taxon>Microbacterium</taxon>
    </lineage>
</organism>
<dbReference type="PANTHER" id="PTHR11101">
    <property type="entry name" value="PHOSPHATE TRANSPORTER"/>
    <property type="match status" value="1"/>
</dbReference>
<evidence type="ECO:0000256" key="5">
    <source>
        <dbReference type="ARBA" id="ARBA00023136"/>
    </source>
</evidence>
<feature type="transmembrane region" description="Helical" evidence="6">
    <location>
        <begin position="208"/>
        <end position="227"/>
    </location>
</feature>
<comment type="caution">
    <text evidence="7">The sequence shown here is derived from an EMBL/GenBank/DDBJ whole genome shotgun (WGS) entry which is preliminary data.</text>
</comment>
<keyword evidence="4 6" id="KW-1133">Transmembrane helix</keyword>
<reference evidence="7" key="1">
    <citation type="journal article" date="2021" name="PeerJ">
        <title>Extensive microbial diversity within the chicken gut microbiome revealed by metagenomics and culture.</title>
        <authorList>
            <person name="Gilroy R."/>
            <person name="Ravi A."/>
            <person name="Getino M."/>
            <person name="Pursley I."/>
            <person name="Horton D.L."/>
            <person name="Alikhan N.F."/>
            <person name="Baker D."/>
            <person name="Gharbi K."/>
            <person name="Hall N."/>
            <person name="Watson M."/>
            <person name="Adriaenssens E.M."/>
            <person name="Foster-Nyarko E."/>
            <person name="Jarju S."/>
            <person name="Secka A."/>
            <person name="Antonio M."/>
            <person name="Oren A."/>
            <person name="Chaudhuri R.R."/>
            <person name="La Ragione R."/>
            <person name="Hildebrand F."/>
            <person name="Pallen M.J."/>
        </authorList>
    </citation>
    <scope>NUCLEOTIDE SEQUENCE</scope>
    <source>
        <strain evidence="7">ChiHjej8B7-3636</strain>
    </source>
</reference>
<protein>
    <recommendedName>
        <fullName evidence="6">Phosphate transporter</fullName>
    </recommendedName>
</protein>
<dbReference type="AlphaFoldDB" id="A0A9D2H4J5"/>
<dbReference type="PANTHER" id="PTHR11101:SF54">
    <property type="entry name" value="LOW-AFFINITY INORGANIC PHOSPHATE TRANSPORTER-RELATED"/>
    <property type="match status" value="1"/>
</dbReference>
<keyword evidence="6" id="KW-0592">Phosphate transport</keyword>
<evidence type="ECO:0000256" key="1">
    <source>
        <dbReference type="ARBA" id="ARBA00004141"/>
    </source>
</evidence>
<dbReference type="EMBL" id="DXAM01000017">
    <property type="protein sequence ID" value="HJA03430.1"/>
    <property type="molecule type" value="Genomic_DNA"/>
</dbReference>
<feature type="transmembrane region" description="Helical" evidence="6">
    <location>
        <begin position="120"/>
        <end position="141"/>
    </location>
</feature>
<dbReference type="GO" id="GO:0016020">
    <property type="term" value="C:membrane"/>
    <property type="evidence" value="ECO:0007669"/>
    <property type="project" value="UniProtKB-SubCell"/>
</dbReference>
<accession>A0A9D2H4J5</accession>
<evidence type="ECO:0000256" key="2">
    <source>
        <dbReference type="ARBA" id="ARBA00022448"/>
    </source>
</evidence>
<evidence type="ECO:0000313" key="8">
    <source>
        <dbReference type="Proteomes" id="UP000824220"/>
    </source>
</evidence>
<feature type="transmembrane region" description="Helical" evidence="6">
    <location>
        <begin position="90"/>
        <end position="113"/>
    </location>
</feature>
<gene>
    <name evidence="7" type="ORF">H9800_01020</name>
</gene>
<dbReference type="Proteomes" id="UP000824220">
    <property type="component" value="Unassembled WGS sequence"/>
</dbReference>
<feature type="transmembrane region" description="Helical" evidence="6">
    <location>
        <begin position="233"/>
        <end position="252"/>
    </location>
</feature>
<dbReference type="GO" id="GO:0035435">
    <property type="term" value="P:phosphate ion transmembrane transport"/>
    <property type="evidence" value="ECO:0007669"/>
    <property type="project" value="TreeGrafter"/>
</dbReference>
<evidence type="ECO:0000256" key="6">
    <source>
        <dbReference type="RuleBase" id="RU363058"/>
    </source>
</evidence>
<keyword evidence="3 6" id="KW-0812">Transmembrane</keyword>
<comment type="subcellular location">
    <subcellularLocation>
        <location evidence="1 6">Membrane</location>
        <topology evidence="1 6">Multi-pass membrane protein</topology>
    </subcellularLocation>
</comment>
<evidence type="ECO:0000256" key="3">
    <source>
        <dbReference type="ARBA" id="ARBA00022692"/>
    </source>
</evidence>
<reference evidence="7" key="2">
    <citation type="submission" date="2021-04" db="EMBL/GenBank/DDBJ databases">
        <authorList>
            <person name="Gilroy R."/>
        </authorList>
    </citation>
    <scope>NUCLEOTIDE SEQUENCE</scope>
    <source>
        <strain evidence="7">ChiHjej8B7-3636</strain>
    </source>
</reference>
<feature type="transmembrane region" description="Helical" evidence="6">
    <location>
        <begin position="350"/>
        <end position="369"/>
    </location>
</feature>
<keyword evidence="2 6" id="KW-0813">Transport</keyword>
<name>A0A9D2H4J5_9MICO</name>
<feature type="transmembrane region" description="Helical" evidence="6">
    <location>
        <begin position="325"/>
        <end position="344"/>
    </location>
</feature>
<proteinExistence type="inferred from homology"/>
<dbReference type="GO" id="GO:0005315">
    <property type="term" value="F:phosphate transmembrane transporter activity"/>
    <property type="evidence" value="ECO:0007669"/>
    <property type="project" value="InterPro"/>
</dbReference>
<dbReference type="InterPro" id="IPR001204">
    <property type="entry name" value="Phos_transporter"/>
</dbReference>
<sequence length="400" mass="40949">MSGELLILILVIVTAIAFDFTNGFHDTGNAMATSIATGALKPKAAVTISAVLNLVGAFLSVEVAATITKDVLRIQTDSGDLVAGLNPQTAMMIIFAGLVGGILWNLITWLLGLPSSSSHALFGGLIGAGLAGIGFSGVNWGGIISKIIVPAFLSPVIACLIAAIGTWCVYRLTRRVASKRRETGFRWGQIGTASLVSLAHGTGDAQKTMGVIALALIAHGSLTTAGIEENGLPVWIIFVCGLAIALGTYLGGWRIIRTLGKGLVEIDSPQGMAAEASSAAIILTSSSMGMALSTTHVATGSILGSGVGRPGAAVRWGVAGRMASAWLITIPAAGSVGALCFFLEHLIGGLPGALVVFGLLVAAATYMYVHSRRQKVDASNVNADWDEGARGQRSDSAAAN</sequence>
<evidence type="ECO:0000256" key="4">
    <source>
        <dbReference type="ARBA" id="ARBA00022989"/>
    </source>
</evidence>
<comment type="similarity">
    <text evidence="6">Belongs to the inorganic phosphate transporter (PiT) (TC 2.A.20) family.</text>
</comment>
<evidence type="ECO:0000313" key="7">
    <source>
        <dbReference type="EMBL" id="HJA03430.1"/>
    </source>
</evidence>
<dbReference type="Pfam" id="PF01384">
    <property type="entry name" value="PHO4"/>
    <property type="match status" value="1"/>
</dbReference>
<keyword evidence="5 6" id="KW-0472">Membrane</keyword>
<feature type="transmembrane region" description="Helical" evidence="6">
    <location>
        <begin position="147"/>
        <end position="170"/>
    </location>
</feature>